<proteinExistence type="predicted"/>
<evidence type="ECO:0000313" key="2">
    <source>
        <dbReference type="EMBL" id="SEG68375.1"/>
    </source>
</evidence>
<feature type="domain" description="Four-carbon acid sugar kinase N-terminal" evidence="1">
    <location>
        <begin position="5"/>
        <end position="150"/>
    </location>
</feature>
<organism evidence="2 3">
    <name type="scientific">Sphingobacterium lactis</name>
    <dbReference type="NCBI Taxonomy" id="797291"/>
    <lineage>
        <taxon>Bacteria</taxon>
        <taxon>Pseudomonadati</taxon>
        <taxon>Bacteroidota</taxon>
        <taxon>Sphingobacteriia</taxon>
        <taxon>Sphingobacteriales</taxon>
        <taxon>Sphingobacteriaceae</taxon>
        <taxon>Sphingobacterium</taxon>
    </lineage>
</organism>
<evidence type="ECO:0000259" key="1">
    <source>
        <dbReference type="Pfam" id="PF07005"/>
    </source>
</evidence>
<dbReference type="RefSeq" id="WP_103907604.1">
    <property type="nucleotide sequence ID" value="NZ_CP049246.1"/>
</dbReference>
<gene>
    <name evidence="2" type="ORF">SAMN05421877_11387</name>
</gene>
<dbReference type="AlphaFoldDB" id="A0A1H6C6X3"/>
<sequence>MGTVLVLADDLTGATELGGIALRFGLQVRICHNLIQTPKTDVVILNTNNRALHRGEVLKNLEDLFKDFDCQCYDFVYLKFDSALRGFIDFETSWYLKKFKRQKLLFCPINPLLKRVIQNGVYLIDGVPIHETSFKDDPEFPIQFGEIDRNLGGEWLTLPVENLNGTQGKIIIEADDFTDLKKLAKLVTPDTLFAGAGAFFTALLEDRYQSSSNQHKIIPKPDIIICGSTHDQSREWLKAQDEKVKVVWDGLDYEIVYRLIAIKRSGRIPVFAYSDVVEGSPKYLRHRMGHVISLFLETCPCNELFIEGGSTASAILKILGVDTLIPEQEILPGLVRSKVPDLNLYISMKPGSYSWGNIAF</sequence>
<dbReference type="Gene3D" id="3.40.50.10840">
    <property type="entry name" value="Putative sugar-binding, N-terminal domain"/>
    <property type="match status" value="1"/>
</dbReference>
<dbReference type="Gene3D" id="3.40.980.20">
    <property type="entry name" value="Four-carbon acid sugar kinase, nucleotide binding domain"/>
    <property type="match status" value="1"/>
</dbReference>
<name>A0A1H6C6X3_9SPHI</name>
<reference evidence="3" key="1">
    <citation type="submission" date="2016-10" db="EMBL/GenBank/DDBJ databases">
        <authorList>
            <person name="Varghese N."/>
            <person name="Submissions S."/>
        </authorList>
    </citation>
    <scope>NUCLEOTIDE SEQUENCE [LARGE SCALE GENOMIC DNA]</scope>
    <source>
        <strain evidence="3">DSM 22361</strain>
    </source>
</reference>
<dbReference type="InterPro" id="IPR037051">
    <property type="entry name" value="4-carb_acid_sugar_kinase_N_sf"/>
</dbReference>
<keyword evidence="3" id="KW-1185">Reference proteome</keyword>
<accession>A0A1H6C6X3</accession>
<dbReference type="Proteomes" id="UP000236731">
    <property type="component" value="Unassembled WGS sequence"/>
</dbReference>
<dbReference type="SUPFAM" id="SSF142764">
    <property type="entry name" value="YgbK-like"/>
    <property type="match status" value="1"/>
</dbReference>
<dbReference type="EMBL" id="FNUT01000013">
    <property type="protein sequence ID" value="SEG68375.1"/>
    <property type="molecule type" value="Genomic_DNA"/>
</dbReference>
<evidence type="ECO:0000313" key="3">
    <source>
        <dbReference type="Proteomes" id="UP000236731"/>
    </source>
</evidence>
<dbReference type="OrthoDB" id="9778478at2"/>
<dbReference type="Pfam" id="PF07005">
    <property type="entry name" value="SBD_N"/>
    <property type="match status" value="1"/>
</dbReference>
<protein>
    <submittedName>
        <fullName evidence="2">Uncharacterized conserved protein YgbK, DUF1537 family</fullName>
    </submittedName>
</protein>
<dbReference type="InterPro" id="IPR042213">
    <property type="entry name" value="NBD_C_sf"/>
</dbReference>
<dbReference type="InterPro" id="IPR010737">
    <property type="entry name" value="4-carb_acid_sugar_kinase_N"/>
</dbReference>